<feature type="transmembrane region" description="Helical" evidence="8">
    <location>
        <begin position="348"/>
        <end position="365"/>
    </location>
</feature>
<proteinExistence type="inferred from homology"/>
<dbReference type="InterPro" id="IPR000515">
    <property type="entry name" value="MetI-like"/>
</dbReference>
<feature type="transmembrane region" description="Helical" evidence="8">
    <location>
        <begin position="59"/>
        <end position="78"/>
    </location>
</feature>
<sequence length="547" mass="55596">MSTDSLTQRSNPLVGTAAETLRYVGSGIAVLAVAVVLAGLLGFANVLPGSVAGVALVDWLAAALGLGSLGMIAVGLGSRAGVFETTPDRTAGLLVAAVFGLVGLAAGGLVAAQTLGLSTLWPVGALVGAAVGVGVALGPREDVALAATGGGFGLVVAGLVLAGVLGPGWAWQPAGLSGVFRSATTVPLLCSLAGLVLAWSAAQASAGFGPQGKARGASLLVGANAAGMIALLLGLVSFIAVRGVGPMLRGIQYGLFWEPITWFQVPFWGQYVVVEGPVVWFHWPFTMEGFSMTNPVNGVAPAIVGTAWLVVGAVLLAVPLGVGTAVFLTEYAEQGRLTALVEVATNGLWSTPSIVYGLFGLAFLVPRIANQSSLLSGMIVLGFMLLPLVIITSREALLNVPDEYRDASAALGVSRWETIKTVVLPAAMPGVITGTILGVGRIAGETAPILLVLTGEPFPAVGPDVVDLSFGFTASFPFVNLGVVSSDALLQPSTALPYQLFATITAGAENVSGGFQWATALVLLLVVFAFYAVGIASRSYFQRKLDS</sequence>
<feature type="transmembrane region" description="Helical" evidence="8">
    <location>
        <begin position="186"/>
        <end position="208"/>
    </location>
</feature>
<evidence type="ECO:0000256" key="7">
    <source>
        <dbReference type="ARBA" id="ARBA00023136"/>
    </source>
</evidence>
<evidence type="ECO:0000256" key="4">
    <source>
        <dbReference type="ARBA" id="ARBA00022475"/>
    </source>
</evidence>
<comment type="similarity">
    <text evidence="2 8">Belongs to the binding-protein-dependent transport system permease family. CysTW subfamily.</text>
</comment>
<feature type="transmembrane region" description="Helical" evidence="8">
    <location>
        <begin position="118"/>
        <end position="137"/>
    </location>
</feature>
<dbReference type="PANTHER" id="PTHR43470">
    <property type="entry name" value="PHOSPHATE TRANSPORT SYSTEM PERMEASE PROTEIN PSTA-RELATED"/>
    <property type="match status" value="1"/>
</dbReference>
<feature type="transmembrane region" description="Helical" evidence="8">
    <location>
        <begin position="21"/>
        <end position="47"/>
    </location>
</feature>
<feature type="transmembrane region" description="Helical" evidence="8">
    <location>
        <begin position="90"/>
        <end position="112"/>
    </location>
</feature>
<comment type="subcellular location">
    <subcellularLocation>
        <location evidence="1 8">Cell membrane</location>
        <topology evidence="1 8">Multi-pass membrane protein</topology>
    </subcellularLocation>
</comment>
<feature type="transmembrane region" description="Helical" evidence="8">
    <location>
        <begin position="302"/>
        <end position="328"/>
    </location>
</feature>
<evidence type="ECO:0000256" key="1">
    <source>
        <dbReference type="ARBA" id="ARBA00004651"/>
    </source>
</evidence>
<dbReference type="AlphaFoldDB" id="M0LZV7"/>
<dbReference type="GO" id="GO:0005886">
    <property type="term" value="C:plasma membrane"/>
    <property type="evidence" value="ECO:0007669"/>
    <property type="project" value="UniProtKB-SubCell"/>
</dbReference>
<keyword evidence="3" id="KW-0813">Transport</keyword>
<keyword evidence="7 8" id="KW-0472">Membrane</keyword>
<reference evidence="10 11" key="1">
    <citation type="journal article" date="2014" name="PLoS Genet.">
        <title>Phylogenetically driven sequencing of extremely halophilic archaea reveals strategies for static and dynamic osmo-response.</title>
        <authorList>
            <person name="Becker E.A."/>
            <person name="Seitzer P.M."/>
            <person name="Tritt A."/>
            <person name="Larsen D."/>
            <person name="Krusor M."/>
            <person name="Yao A.I."/>
            <person name="Wu D."/>
            <person name="Madern D."/>
            <person name="Eisen J.A."/>
            <person name="Darling A.E."/>
            <person name="Facciotti M.T."/>
        </authorList>
    </citation>
    <scope>NUCLEOTIDE SEQUENCE [LARGE SCALE GENOMIC DNA]</scope>
    <source>
        <strain evidence="10 11">100A6</strain>
    </source>
</reference>
<dbReference type="GO" id="GO:0035435">
    <property type="term" value="P:phosphate ion transmembrane transport"/>
    <property type="evidence" value="ECO:0007669"/>
    <property type="project" value="InterPro"/>
</dbReference>
<dbReference type="InterPro" id="IPR035906">
    <property type="entry name" value="MetI-like_sf"/>
</dbReference>
<dbReference type="EMBL" id="AOMB01000033">
    <property type="protein sequence ID" value="EMA37660.1"/>
    <property type="molecule type" value="Genomic_DNA"/>
</dbReference>
<dbReference type="RefSeq" id="WP_007694115.1">
    <property type="nucleotide sequence ID" value="NZ_AOMB01000033.1"/>
</dbReference>
<dbReference type="Proteomes" id="UP000011566">
    <property type="component" value="Unassembled WGS sequence"/>
</dbReference>
<protein>
    <recommendedName>
        <fullName evidence="8">Phosphate transport system permease protein PstA</fullName>
    </recommendedName>
</protein>
<dbReference type="PROSITE" id="PS50928">
    <property type="entry name" value="ABC_TM1"/>
    <property type="match status" value="1"/>
</dbReference>
<dbReference type="OrthoDB" id="338493at2157"/>
<feature type="domain" description="ABC transmembrane type-1" evidence="9">
    <location>
        <begin position="303"/>
        <end position="534"/>
    </location>
</feature>
<keyword evidence="6 8" id="KW-1133">Transmembrane helix</keyword>
<dbReference type="eggNOG" id="arCOG00168">
    <property type="taxonomic scope" value="Archaea"/>
</dbReference>
<feature type="transmembrane region" description="Helical" evidence="8">
    <location>
        <begin position="372"/>
        <end position="391"/>
    </location>
</feature>
<evidence type="ECO:0000313" key="11">
    <source>
        <dbReference type="Proteomes" id="UP000011566"/>
    </source>
</evidence>
<evidence type="ECO:0000256" key="5">
    <source>
        <dbReference type="ARBA" id="ARBA00022692"/>
    </source>
</evidence>
<dbReference type="SUPFAM" id="SSF161098">
    <property type="entry name" value="MetI-like"/>
    <property type="match status" value="1"/>
</dbReference>
<organism evidence="10 11">
    <name type="scientific">Halococcus hamelinensis 100A6</name>
    <dbReference type="NCBI Taxonomy" id="1132509"/>
    <lineage>
        <taxon>Archaea</taxon>
        <taxon>Methanobacteriati</taxon>
        <taxon>Methanobacteriota</taxon>
        <taxon>Stenosarchaea group</taxon>
        <taxon>Halobacteria</taxon>
        <taxon>Halobacteriales</taxon>
        <taxon>Halococcaceae</taxon>
        <taxon>Halococcus</taxon>
    </lineage>
</organism>
<evidence type="ECO:0000259" key="9">
    <source>
        <dbReference type="PROSITE" id="PS50928"/>
    </source>
</evidence>
<feature type="transmembrane region" description="Helical" evidence="8">
    <location>
        <begin position="144"/>
        <end position="166"/>
    </location>
</feature>
<feature type="transmembrane region" description="Helical" evidence="8">
    <location>
        <begin position="261"/>
        <end position="281"/>
    </location>
</feature>
<feature type="transmembrane region" description="Helical" evidence="8">
    <location>
        <begin position="517"/>
        <end position="541"/>
    </location>
</feature>
<keyword evidence="11" id="KW-1185">Reference proteome</keyword>
<dbReference type="GO" id="GO:0005315">
    <property type="term" value="F:phosphate transmembrane transporter activity"/>
    <property type="evidence" value="ECO:0007669"/>
    <property type="project" value="InterPro"/>
</dbReference>
<keyword evidence="4 8" id="KW-1003">Cell membrane</keyword>
<accession>M0LZV7</accession>
<dbReference type="NCBIfam" id="TIGR00974">
    <property type="entry name" value="3a0107s02c"/>
    <property type="match status" value="1"/>
</dbReference>
<dbReference type="InterPro" id="IPR005672">
    <property type="entry name" value="Phosphate_PstA"/>
</dbReference>
<dbReference type="Gene3D" id="1.10.3720.10">
    <property type="entry name" value="MetI-like"/>
    <property type="match status" value="1"/>
</dbReference>
<evidence type="ECO:0000256" key="3">
    <source>
        <dbReference type="ARBA" id="ARBA00022448"/>
    </source>
</evidence>
<feature type="transmembrane region" description="Helical" evidence="8">
    <location>
        <begin position="220"/>
        <end position="241"/>
    </location>
</feature>
<dbReference type="Pfam" id="PF00528">
    <property type="entry name" value="BPD_transp_1"/>
    <property type="match status" value="1"/>
</dbReference>
<evidence type="ECO:0000256" key="8">
    <source>
        <dbReference type="RuleBase" id="RU363043"/>
    </source>
</evidence>
<dbReference type="PANTHER" id="PTHR43470:SF3">
    <property type="entry name" value="PHOSPHATE TRANSPORT SYSTEM PERMEASE PROTEIN PSTA-RELATED"/>
    <property type="match status" value="1"/>
</dbReference>
<keyword evidence="5 8" id="KW-0812">Transmembrane</keyword>
<evidence type="ECO:0000313" key="10">
    <source>
        <dbReference type="EMBL" id="EMA37660.1"/>
    </source>
</evidence>
<dbReference type="CDD" id="cd06261">
    <property type="entry name" value="TM_PBP2"/>
    <property type="match status" value="1"/>
</dbReference>
<comment type="caution">
    <text evidence="10">The sequence shown here is derived from an EMBL/GenBank/DDBJ whole genome shotgun (WGS) entry which is preliminary data.</text>
</comment>
<evidence type="ECO:0000256" key="6">
    <source>
        <dbReference type="ARBA" id="ARBA00022989"/>
    </source>
</evidence>
<gene>
    <name evidence="10" type="ORF">C447_11830</name>
</gene>
<evidence type="ECO:0000256" key="2">
    <source>
        <dbReference type="ARBA" id="ARBA00007069"/>
    </source>
</evidence>
<dbReference type="PATRIC" id="fig|1132509.6.peg.2694"/>
<name>M0LZV7_9EURY</name>